<reference evidence="1 2" key="1">
    <citation type="submission" date="2020-01" db="EMBL/GenBank/DDBJ databases">
        <title>Veillonella burapaensis sp. nov., anaerobic, Gram-stain-negative coccus isolated from saliva of a Thai child.</title>
        <authorList>
            <person name="Mashima I."/>
            <person name="Theodorea C."/>
            <person name="Nakazawa F."/>
            <person name="Thaweboon B."/>
            <person name="Thaweboon S."/>
            <person name="Tamai R."/>
            <person name="Kiyoura Y."/>
        </authorList>
    </citation>
    <scope>NUCLEOTIDE SEQUENCE [LARGE SCALE GENOMIC DNA]</scope>
    <source>
        <strain evidence="1 2">S12025-13</strain>
    </source>
</reference>
<dbReference type="EMBL" id="AP022322">
    <property type="protein sequence ID" value="BBU37284.1"/>
    <property type="molecule type" value="Genomic_DNA"/>
</dbReference>
<dbReference type="InterPro" id="IPR011664">
    <property type="entry name" value="Abi_system_AbiD/AbiF-like"/>
</dbReference>
<accession>A0ABM7HJK9</accession>
<evidence type="ECO:0000313" key="2">
    <source>
        <dbReference type="Proteomes" id="UP000679260"/>
    </source>
</evidence>
<organism evidence="1 2">
    <name type="scientific">Veillonella orientalis</name>
    <dbReference type="NCBI Taxonomy" id="2682455"/>
    <lineage>
        <taxon>Bacteria</taxon>
        <taxon>Bacillati</taxon>
        <taxon>Bacillota</taxon>
        <taxon>Negativicutes</taxon>
        <taxon>Veillonellales</taxon>
        <taxon>Veillonellaceae</taxon>
        <taxon>Veillonella</taxon>
    </lineage>
</organism>
<sequence length="327" mass="37889">MSKPFKSLDSLLRLMRKRNITIGKGSEGSRVKRILARDNYYAVINGYKDIFLDNNATLNSGDDYYVTGTTFFQIYGLYCFDRNLRIILLKALLQAEQNICTKVSYRFSEIYTSEFSHLNVNNFSKTNLPKATELVSKLSNATQRNARHTMFSHYLTTHQDLPLWVLVTKLTFGEITNFYKLITPNIQERILKDIHKEYTGEYKVSITDPTSTLIPVFSEILDVLVGYRNVCAHGDRLYNHRIIGPKKTIKKLTYYFVQTPKGSESSVYGVLISLRLLLPRISYKRIIDEVINELILLSEILPVMQFNQVLAKMELTLQWKQTLELLQ</sequence>
<dbReference type="Pfam" id="PF07751">
    <property type="entry name" value="Abi_2"/>
    <property type="match status" value="1"/>
</dbReference>
<dbReference type="Proteomes" id="UP000679260">
    <property type="component" value="Chromosome"/>
</dbReference>
<name>A0ABM7HJK9_9FIRM</name>
<evidence type="ECO:0000313" key="1">
    <source>
        <dbReference type="EMBL" id="BBU37284.1"/>
    </source>
</evidence>
<proteinExistence type="predicted"/>
<gene>
    <name evidence="1" type="ORF">VEIS1202513_18050</name>
</gene>
<dbReference type="RefSeq" id="WP_213467379.1">
    <property type="nucleotide sequence ID" value="NZ_AP022322.1"/>
</dbReference>
<evidence type="ECO:0008006" key="3">
    <source>
        <dbReference type="Google" id="ProtNLM"/>
    </source>
</evidence>
<keyword evidence="2" id="KW-1185">Reference proteome</keyword>
<protein>
    <recommendedName>
        <fullName evidence="3">Abi-like protein</fullName>
    </recommendedName>
</protein>